<accession>A0AAW0IAC8</accession>
<organism evidence="2 3">
    <name type="scientific">Myodes glareolus</name>
    <name type="common">Bank vole</name>
    <name type="synonym">Clethrionomys glareolus</name>
    <dbReference type="NCBI Taxonomy" id="447135"/>
    <lineage>
        <taxon>Eukaryota</taxon>
        <taxon>Metazoa</taxon>
        <taxon>Chordata</taxon>
        <taxon>Craniata</taxon>
        <taxon>Vertebrata</taxon>
        <taxon>Euteleostomi</taxon>
        <taxon>Mammalia</taxon>
        <taxon>Eutheria</taxon>
        <taxon>Euarchontoglires</taxon>
        <taxon>Glires</taxon>
        <taxon>Rodentia</taxon>
        <taxon>Myomorpha</taxon>
        <taxon>Muroidea</taxon>
        <taxon>Cricetidae</taxon>
        <taxon>Arvicolinae</taxon>
        <taxon>Myodes</taxon>
    </lineage>
</organism>
<proteinExistence type="predicted"/>
<reference evidence="2 3" key="1">
    <citation type="journal article" date="2023" name="bioRxiv">
        <title>Conserved and derived expression patterns and positive selection on dental genes reveal complex evolutionary context of ever-growing rodent molars.</title>
        <authorList>
            <person name="Calamari Z.T."/>
            <person name="Song A."/>
            <person name="Cohen E."/>
            <person name="Akter M."/>
            <person name="Roy R.D."/>
            <person name="Hallikas O."/>
            <person name="Christensen M.M."/>
            <person name="Li P."/>
            <person name="Marangoni P."/>
            <person name="Jernvall J."/>
            <person name="Klein O.D."/>
        </authorList>
    </citation>
    <scope>NUCLEOTIDE SEQUENCE [LARGE SCALE GENOMIC DNA]</scope>
    <source>
        <strain evidence="2">V071</strain>
    </source>
</reference>
<feature type="compositionally biased region" description="Basic and acidic residues" evidence="1">
    <location>
        <begin position="46"/>
        <end position="65"/>
    </location>
</feature>
<evidence type="ECO:0000313" key="3">
    <source>
        <dbReference type="Proteomes" id="UP001488838"/>
    </source>
</evidence>
<comment type="caution">
    <text evidence="2">The sequence shown here is derived from an EMBL/GenBank/DDBJ whole genome shotgun (WGS) entry which is preliminary data.</text>
</comment>
<feature type="region of interest" description="Disordered" evidence="1">
    <location>
        <begin position="44"/>
        <end position="65"/>
    </location>
</feature>
<evidence type="ECO:0000256" key="1">
    <source>
        <dbReference type="SAM" id="MobiDB-lite"/>
    </source>
</evidence>
<dbReference type="Proteomes" id="UP001488838">
    <property type="component" value="Unassembled WGS sequence"/>
</dbReference>
<dbReference type="EMBL" id="JBBHLL010000177">
    <property type="protein sequence ID" value="KAK7811272.1"/>
    <property type="molecule type" value="Genomic_DNA"/>
</dbReference>
<sequence>MAQNLNLAFTFTVAETDVILLKKHPFGVEIIKSPDTNRVKQALLGKRQEHPQPAKPEGQLKEFYM</sequence>
<dbReference type="AlphaFoldDB" id="A0AAW0IAC8"/>
<gene>
    <name evidence="2" type="ORF">U0070_027234</name>
</gene>
<protein>
    <submittedName>
        <fullName evidence="2">Uncharacterized protein</fullName>
    </submittedName>
</protein>
<name>A0AAW0IAC8_MYOGA</name>
<evidence type="ECO:0000313" key="2">
    <source>
        <dbReference type="EMBL" id="KAK7811272.1"/>
    </source>
</evidence>
<keyword evidence="3" id="KW-1185">Reference proteome</keyword>